<gene>
    <name evidence="10" type="ORF">A7E75_03200</name>
</gene>
<dbReference type="PANTHER" id="PTHR32071">
    <property type="entry name" value="TRANSCRIPTIONAL REGULATORY PROTEIN"/>
    <property type="match status" value="1"/>
</dbReference>
<dbReference type="RefSeq" id="WP_072285967.1">
    <property type="nucleotide sequence ID" value="NZ_CP015455.1"/>
</dbReference>
<dbReference type="InterPro" id="IPR025943">
    <property type="entry name" value="Sigma_54_int_dom_ATP-bd_2"/>
</dbReference>
<dbReference type="KEGG" id="pace:A6070_11825"/>
<dbReference type="PROSITE" id="PS00675">
    <property type="entry name" value="SIGMA54_INTERACT_1"/>
    <property type="match status" value="1"/>
</dbReference>
<evidence type="ECO:0000256" key="5">
    <source>
        <dbReference type="ARBA" id="ARBA00023163"/>
    </source>
</evidence>
<evidence type="ECO:0000313" key="11">
    <source>
        <dbReference type="Proteomes" id="UP000182264"/>
    </source>
</evidence>
<dbReference type="CDD" id="cd00009">
    <property type="entry name" value="AAA"/>
    <property type="match status" value="1"/>
</dbReference>
<dbReference type="Proteomes" id="UP000182264">
    <property type="component" value="Chromosome"/>
</dbReference>
<dbReference type="Gene3D" id="1.10.10.60">
    <property type="entry name" value="Homeodomain-like"/>
    <property type="match status" value="1"/>
</dbReference>
<evidence type="ECO:0000256" key="2">
    <source>
        <dbReference type="ARBA" id="ARBA00022840"/>
    </source>
</evidence>
<dbReference type="InterPro" id="IPR000014">
    <property type="entry name" value="PAS"/>
</dbReference>
<keyword evidence="4" id="KW-0238">DNA-binding</keyword>
<organism evidence="10 11">
    <name type="scientific">Syntrophotalea acetylenica</name>
    <name type="common">Pelobacter acetylenicus</name>
    <dbReference type="NCBI Taxonomy" id="29542"/>
    <lineage>
        <taxon>Bacteria</taxon>
        <taxon>Pseudomonadati</taxon>
        <taxon>Thermodesulfobacteriota</taxon>
        <taxon>Desulfuromonadia</taxon>
        <taxon>Desulfuromonadales</taxon>
        <taxon>Syntrophotaleaceae</taxon>
        <taxon>Syntrophotalea</taxon>
    </lineage>
</organism>
<feature type="domain" description="PAS" evidence="8">
    <location>
        <begin position="8"/>
        <end position="53"/>
    </location>
</feature>
<dbReference type="InterPro" id="IPR000700">
    <property type="entry name" value="PAS-assoc_C"/>
</dbReference>
<dbReference type="Gene3D" id="3.30.450.20">
    <property type="entry name" value="PAS domain"/>
    <property type="match status" value="1"/>
</dbReference>
<dbReference type="GO" id="GO:0005524">
    <property type="term" value="F:ATP binding"/>
    <property type="evidence" value="ECO:0007669"/>
    <property type="project" value="UniProtKB-KW"/>
</dbReference>
<dbReference type="STRING" id="29542.A6070_11825"/>
<dbReference type="SUPFAM" id="SSF52540">
    <property type="entry name" value="P-loop containing nucleoside triphosphate hydrolases"/>
    <property type="match status" value="1"/>
</dbReference>
<evidence type="ECO:0000256" key="3">
    <source>
        <dbReference type="ARBA" id="ARBA00023015"/>
    </source>
</evidence>
<dbReference type="InterPro" id="IPR058031">
    <property type="entry name" value="AAA_lid_NorR"/>
</dbReference>
<sequence length="444" mass="50260">MSEHTCDLQEHLSTILDSVADGVFTVDSEMRITWFNHAAERITGFSREEALGQRCCEIFRSSICFSECPVRKAMATGSNVENREIDILDRHNREIPISVSASVLRNTRGEPVGGVETFRDLSRIHALQKEVSEKHRFQDMVSRNPVMRKLFDVLPDIAASQATVLLQGDSGTGKELFARALHNLSPRRHHPLVILNCGALPEQLLEAEIFGVRKGAYTGATEDRPGRLQQAEGGTLFLDEIGDLPLPLQVKLLRVLENREYQPLGARRPRKANVRFLAATHQDLESMVRQKLFRQDLYFRLNVVPLRIPALRERSEDIPLLLDMALDRFNALYDKKLRGFSPEALSVLMDHDYPGNIRELLNIVERAAILCRGEWIEPEHLPTGLRTPPLTRKNDENRSPATPSRSQLHALLAQCNGNRAAAAQKLGVNRTTLWRWLKRLETGD</sequence>
<feature type="domain" description="PAC" evidence="9">
    <location>
        <begin position="81"/>
        <end position="133"/>
    </location>
</feature>
<dbReference type="Pfam" id="PF02954">
    <property type="entry name" value="HTH_8"/>
    <property type="match status" value="1"/>
</dbReference>
<dbReference type="Pfam" id="PF13426">
    <property type="entry name" value="PAS_9"/>
    <property type="match status" value="1"/>
</dbReference>
<dbReference type="AlphaFoldDB" id="A0A1L3GDX9"/>
<evidence type="ECO:0000259" key="8">
    <source>
        <dbReference type="PROSITE" id="PS50112"/>
    </source>
</evidence>
<proteinExistence type="predicted"/>
<dbReference type="PROSITE" id="PS00688">
    <property type="entry name" value="SIGMA54_INTERACT_3"/>
    <property type="match status" value="1"/>
</dbReference>
<evidence type="ECO:0000259" key="9">
    <source>
        <dbReference type="PROSITE" id="PS50113"/>
    </source>
</evidence>
<dbReference type="SMART" id="SM00382">
    <property type="entry name" value="AAA"/>
    <property type="match status" value="1"/>
</dbReference>
<dbReference type="SUPFAM" id="SSF55785">
    <property type="entry name" value="PYP-like sensor domain (PAS domain)"/>
    <property type="match status" value="1"/>
</dbReference>
<dbReference type="FunFam" id="3.40.50.300:FF:000006">
    <property type="entry name" value="DNA-binding transcriptional regulator NtrC"/>
    <property type="match status" value="1"/>
</dbReference>
<evidence type="ECO:0000256" key="6">
    <source>
        <dbReference type="SAM" id="MobiDB-lite"/>
    </source>
</evidence>
<dbReference type="CDD" id="cd00130">
    <property type="entry name" value="PAS"/>
    <property type="match status" value="1"/>
</dbReference>
<keyword evidence="3" id="KW-0805">Transcription regulation</keyword>
<dbReference type="PROSITE" id="PS50045">
    <property type="entry name" value="SIGMA54_INTERACT_4"/>
    <property type="match status" value="1"/>
</dbReference>
<evidence type="ECO:0000313" key="10">
    <source>
        <dbReference type="EMBL" id="APG24150.1"/>
    </source>
</evidence>
<dbReference type="InterPro" id="IPR035965">
    <property type="entry name" value="PAS-like_dom_sf"/>
</dbReference>
<accession>A0A1L3GDX9</accession>
<dbReference type="Pfam" id="PF00158">
    <property type="entry name" value="Sigma54_activat"/>
    <property type="match status" value="1"/>
</dbReference>
<dbReference type="InterPro" id="IPR009057">
    <property type="entry name" value="Homeodomain-like_sf"/>
</dbReference>
<dbReference type="SMART" id="SM00091">
    <property type="entry name" value="PAS"/>
    <property type="match status" value="1"/>
</dbReference>
<reference evidence="10 11" key="1">
    <citation type="journal article" date="2017" name="Genome Announc.">
        <title>Complete Genome Sequences of Two Acetylene-Fermenting Pelobacter acetylenicus Strains.</title>
        <authorList>
            <person name="Sutton J.M."/>
            <person name="Baesman S.M."/>
            <person name="Fierst J.L."/>
            <person name="Poret-Peterson A.T."/>
            <person name="Oremland R.S."/>
            <person name="Dunlap D.S."/>
            <person name="Akob D.M."/>
        </authorList>
    </citation>
    <scope>NUCLEOTIDE SEQUENCE [LARGE SCALE GENOMIC DNA]</scope>
    <source>
        <strain evidence="10 11">DSM 3247</strain>
    </source>
</reference>
<evidence type="ECO:0000259" key="7">
    <source>
        <dbReference type="PROSITE" id="PS50045"/>
    </source>
</evidence>
<name>A0A1L3GDX9_SYNAC</name>
<dbReference type="InterPro" id="IPR025944">
    <property type="entry name" value="Sigma_54_int_dom_CS"/>
</dbReference>
<dbReference type="GO" id="GO:0043565">
    <property type="term" value="F:sequence-specific DNA binding"/>
    <property type="evidence" value="ECO:0007669"/>
    <property type="project" value="InterPro"/>
</dbReference>
<evidence type="ECO:0000256" key="1">
    <source>
        <dbReference type="ARBA" id="ARBA00022741"/>
    </source>
</evidence>
<dbReference type="GO" id="GO:0006355">
    <property type="term" value="P:regulation of DNA-templated transcription"/>
    <property type="evidence" value="ECO:0007669"/>
    <property type="project" value="InterPro"/>
</dbReference>
<dbReference type="PROSITE" id="PS50112">
    <property type="entry name" value="PAS"/>
    <property type="match status" value="1"/>
</dbReference>
<dbReference type="InterPro" id="IPR003593">
    <property type="entry name" value="AAA+_ATPase"/>
</dbReference>
<dbReference type="EMBL" id="CP015518">
    <property type="protein sequence ID" value="APG24150.1"/>
    <property type="molecule type" value="Genomic_DNA"/>
</dbReference>
<dbReference type="PRINTS" id="PR01590">
    <property type="entry name" value="HTHFIS"/>
</dbReference>
<keyword evidence="1" id="KW-0547">Nucleotide-binding</keyword>
<dbReference type="SUPFAM" id="SSF46689">
    <property type="entry name" value="Homeodomain-like"/>
    <property type="match status" value="1"/>
</dbReference>
<protein>
    <submittedName>
        <fullName evidence="10">Fis family transcriptional regulator</fullName>
    </submittedName>
</protein>
<dbReference type="NCBIfam" id="TIGR00229">
    <property type="entry name" value="sensory_box"/>
    <property type="match status" value="1"/>
</dbReference>
<dbReference type="InterPro" id="IPR027417">
    <property type="entry name" value="P-loop_NTPase"/>
</dbReference>
<dbReference type="InterPro" id="IPR002197">
    <property type="entry name" value="HTH_Fis"/>
</dbReference>
<dbReference type="PROSITE" id="PS00676">
    <property type="entry name" value="SIGMA54_INTERACT_2"/>
    <property type="match status" value="1"/>
</dbReference>
<dbReference type="InterPro" id="IPR002078">
    <property type="entry name" value="Sigma_54_int"/>
</dbReference>
<dbReference type="Gene3D" id="1.10.8.60">
    <property type="match status" value="1"/>
</dbReference>
<keyword evidence="2" id="KW-0067">ATP-binding</keyword>
<dbReference type="InterPro" id="IPR025662">
    <property type="entry name" value="Sigma_54_int_dom_ATP-bd_1"/>
</dbReference>
<dbReference type="PROSITE" id="PS50113">
    <property type="entry name" value="PAC"/>
    <property type="match status" value="1"/>
</dbReference>
<feature type="domain" description="Sigma-54 factor interaction" evidence="7">
    <location>
        <begin position="140"/>
        <end position="369"/>
    </location>
</feature>
<keyword evidence="11" id="KW-1185">Reference proteome</keyword>
<dbReference type="Gene3D" id="3.40.50.300">
    <property type="entry name" value="P-loop containing nucleotide triphosphate hydrolases"/>
    <property type="match status" value="1"/>
</dbReference>
<feature type="region of interest" description="Disordered" evidence="6">
    <location>
        <begin position="382"/>
        <end position="405"/>
    </location>
</feature>
<dbReference type="Pfam" id="PF25601">
    <property type="entry name" value="AAA_lid_14"/>
    <property type="match status" value="1"/>
</dbReference>
<evidence type="ECO:0000256" key="4">
    <source>
        <dbReference type="ARBA" id="ARBA00023125"/>
    </source>
</evidence>
<dbReference type="OrthoDB" id="9814761at2"/>
<keyword evidence="5" id="KW-0804">Transcription</keyword>